<dbReference type="SUPFAM" id="SSF52540">
    <property type="entry name" value="P-loop containing nucleoside triphosphate hydrolases"/>
    <property type="match status" value="1"/>
</dbReference>
<evidence type="ECO:0000313" key="3">
    <source>
        <dbReference type="EMBL" id="MCD5317238.1"/>
    </source>
</evidence>
<feature type="region of interest" description="Disordered" evidence="1">
    <location>
        <begin position="454"/>
        <end position="476"/>
    </location>
</feature>
<name>A0A9X1NQC2_9ACTN</name>
<evidence type="ECO:0000313" key="4">
    <source>
        <dbReference type="Proteomes" id="UP001138997"/>
    </source>
</evidence>
<feature type="domain" description="AAA+ ATPase" evidence="2">
    <location>
        <begin position="340"/>
        <end position="537"/>
    </location>
</feature>
<dbReference type="InterPro" id="IPR027417">
    <property type="entry name" value="P-loop_NTPase"/>
</dbReference>
<gene>
    <name evidence="3" type="ORF">LR394_40745</name>
</gene>
<proteinExistence type="predicted"/>
<feature type="compositionally biased region" description="Basic and acidic residues" evidence="1">
    <location>
        <begin position="458"/>
        <end position="474"/>
    </location>
</feature>
<dbReference type="InterPro" id="IPR003593">
    <property type="entry name" value="AAA+_ATPase"/>
</dbReference>
<dbReference type="Gene3D" id="3.40.50.300">
    <property type="entry name" value="P-loop containing nucleotide triphosphate hydrolases"/>
    <property type="match status" value="1"/>
</dbReference>
<sequence>MSQPQNVIAVVVGIETYPSLPSGWDVNGPALDAARFAAHLRGQGVPDSNIFLHVAPLAKNEAILDELCPGLVRHSATRDDVRDRLTGGLPSRTGCELIVFWGSHGLIAADGSQRLLYANATEHDKRNLHVEDLLHYFARDNRFPISKFIVDACAVPENEKWHSLLPLERLPPRLHRDQKRPNWQLLKATAWGRAYQDDAKRTGRFSEFVLGCFGEAAERNDEWPPSLVEVYHAAVPYFVSLARAGVRHQAPALFGVLSPDFTQDCDLSEDGASSSEGSFARAKELLARLQDLNERTRRSAGSVSSTRLSSLTKIRDDFADGLYVQRDQERSILNHLRADDPVPVIVVGEPGVGKTSVLWGISSHLEDEPDTDVRMLSAGDVRQGTDGGGSLRDMLAVWLSSTGRAGQRPVLILDTVDLLAQDADLLELQDVVRLAIEGGANVLLSSRPAEASHLPSSWRREPLGPYAEEPREAETGEPLSEFERAVAAHALHYHGGSIKGTELVSQLTHLVSRRYGTKDLCLRPLTLRMLFEVYTQVVPPNIDTTGLYLRYWRSRVQEDRRDWSRLGGQMPPPESNRDLSETARRIGAEMLKQGEVRIVPDLIPHRGPDDPLFHEIELLEMRGVIDRDRDRISFFHQTFFEFAAGRYLVETYPATGLRVALDRARSRPEDYFLLSVVEQTWLFAWGYEPTQGTAVALAQDCLTELSYQQTLSHEGEQTEAEYSFDRVAISVTSQASTAPPELNETLAKVISRSDLPIVKHMLSRLPAPGRHHQPSDDRLLKACVARDDAAWITVLSTVERMSVRDVGQAVDTFNAIGLPSKLRRLDAERISERREFLRLMVRLLPSSPGPILDMIKECFGRLGNSAARSYFDRMVDEMRATRIAPGESVLVWAGHLVAEAEKVKAKQKRDKTRDVGVPPAPTARNLLDLYTLMHIHGHTETADLVRQVDQFEESLRSEATKISLDARARTASLLAALADAPAEIVQRLLNAVENLADANTIAWWGNGVFATAMTKSPHFQALAERWLVEGLPAEPGRTPELASRRADLVRRSLESPSMPPEAVAQVVSRVVPRSFPAPFSTVNELWLRTDGLMTVLVRAVAAGDATAADAWSTALADVAALSPGQRKLLIRCVKDLGGAELGWPEAIHALIQLGAIEVLADRTDPKGPGSRPPFTLFQPHVALLEQQILAGRRAKSSDEQRAAYRLWRHLVEAGVLPMPEWSAVRDDYLGRREPGIRENLVLIASAGVRVGQYDWRAVVALAKEGTAFQRGPEHDAAWRVAVRLRSIWDEESAWEDLLETALLEPIETGALASVGSFLNSRHRRGAEPSMNTKLALLEALGRRLTSDTQRTRVGHDLAASWSQELTALVTEASAEQQLRLLRSFPHIHPDFAASIALMLQPSRYPELKPTMQRYLNDRHRVGDRARDNLRETLALLATTRPDSTWSNLYEDLKQPLPPLEYVSGPSNGI</sequence>
<protein>
    <recommendedName>
        <fullName evidence="2">AAA+ ATPase domain-containing protein</fullName>
    </recommendedName>
</protein>
<dbReference type="Proteomes" id="UP001138997">
    <property type="component" value="Unassembled WGS sequence"/>
</dbReference>
<accession>A0A9X1NQC2</accession>
<reference evidence="3" key="1">
    <citation type="submission" date="2021-11" db="EMBL/GenBank/DDBJ databases">
        <title>Streptomyces corallinus and Kineosporia corallina sp. nov., two new coral-derived marine actinobacteria.</title>
        <authorList>
            <person name="Buangrab K."/>
            <person name="Sutthacheep M."/>
            <person name="Yeemin T."/>
            <person name="Harunari E."/>
            <person name="Igarashi Y."/>
            <person name="Sripreechasak P."/>
            <person name="Kanchanasin P."/>
            <person name="Tanasupawat S."/>
            <person name="Phongsopitanun W."/>
        </authorList>
    </citation>
    <scope>NUCLEOTIDE SEQUENCE</scope>
    <source>
        <strain evidence="3">JCM 31032</strain>
    </source>
</reference>
<dbReference type="EMBL" id="JAJOMB010000052">
    <property type="protein sequence ID" value="MCD5317238.1"/>
    <property type="molecule type" value="Genomic_DNA"/>
</dbReference>
<dbReference type="RefSeq" id="WP_231450088.1">
    <property type="nucleotide sequence ID" value="NZ_JAJOMB010000052.1"/>
</dbReference>
<evidence type="ECO:0000256" key="1">
    <source>
        <dbReference type="SAM" id="MobiDB-lite"/>
    </source>
</evidence>
<keyword evidence="4" id="KW-1185">Reference proteome</keyword>
<dbReference type="SMART" id="SM00382">
    <property type="entry name" value="AAA"/>
    <property type="match status" value="1"/>
</dbReference>
<organism evidence="3 4">
    <name type="scientific">Kineosporia babensis</name>
    <dbReference type="NCBI Taxonomy" id="499548"/>
    <lineage>
        <taxon>Bacteria</taxon>
        <taxon>Bacillati</taxon>
        <taxon>Actinomycetota</taxon>
        <taxon>Actinomycetes</taxon>
        <taxon>Kineosporiales</taxon>
        <taxon>Kineosporiaceae</taxon>
        <taxon>Kineosporia</taxon>
    </lineage>
</organism>
<evidence type="ECO:0000259" key="2">
    <source>
        <dbReference type="SMART" id="SM00382"/>
    </source>
</evidence>
<comment type="caution">
    <text evidence="3">The sequence shown here is derived from an EMBL/GenBank/DDBJ whole genome shotgun (WGS) entry which is preliminary data.</text>
</comment>
<dbReference type="CDD" id="cd00009">
    <property type="entry name" value="AAA"/>
    <property type="match status" value="1"/>
</dbReference>